<reference evidence="1" key="2">
    <citation type="journal article" date="2020" name="Nat. Commun.">
        <title>Large-scale genome sequencing of mycorrhizal fungi provides insights into the early evolution of symbiotic traits.</title>
        <authorList>
            <person name="Miyauchi S."/>
            <person name="Kiss E."/>
            <person name="Kuo A."/>
            <person name="Drula E."/>
            <person name="Kohler A."/>
            <person name="Sanchez-Garcia M."/>
            <person name="Morin E."/>
            <person name="Andreopoulos B."/>
            <person name="Barry K.W."/>
            <person name="Bonito G."/>
            <person name="Buee M."/>
            <person name="Carver A."/>
            <person name="Chen C."/>
            <person name="Cichocki N."/>
            <person name="Clum A."/>
            <person name="Culley D."/>
            <person name="Crous P.W."/>
            <person name="Fauchery L."/>
            <person name="Girlanda M."/>
            <person name="Hayes R.D."/>
            <person name="Keri Z."/>
            <person name="LaButti K."/>
            <person name="Lipzen A."/>
            <person name="Lombard V."/>
            <person name="Magnuson J."/>
            <person name="Maillard F."/>
            <person name="Murat C."/>
            <person name="Nolan M."/>
            <person name="Ohm R.A."/>
            <person name="Pangilinan J."/>
            <person name="Pereira M.F."/>
            <person name="Perotto S."/>
            <person name="Peter M."/>
            <person name="Pfister S."/>
            <person name="Riley R."/>
            <person name="Sitrit Y."/>
            <person name="Stielow J.B."/>
            <person name="Szollosi G."/>
            <person name="Zifcakova L."/>
            <person name="Stursova M."/>
            <person name="Spatafora J.W."/>
            <person name="Tedersoo L."/>
            <person name="Vaario L.M."/>
            <person name="Yamada A."/>
            <person name="Yan M."/>
            <person name="Wang P."/>
            <person name="Xu J."/>
            <person name="Bruns T."/>
            <person name="Baldrian P."/>
            <person name="Vilgalys R."/>
            <person name="Dunand C."/>
            <person name="Henrissat B."/>
            <person name="Grigoriev I.V."/>
            <person name="Hibbett D."/>
            <person name="Nagy L.G."/>
            <person name="Martin F.M."/>
        </authorList>
    </citation>
    <scope>NUCLEOTIDE SEQUENCE</scope>
    <source>
        <strain evidence="1">BED1</strain>
    </source>
</reference>
<sequence>MERFEFDLAKTKQKLAYRTGEAIVDDDGVTLVTRGGTYGQTLGGGVGVASKAFEKTSRTGKENFEADKARIDKMKESRRFKPY</sequence>
<evidence type="ECO:0000313" key="2">
    <source>
        <dbReference type="Proteomes" id="UP001194468"/>
    </source>
</evidence>
<keyword evidence="2" id="KW-1185">Reference proteome</keyword>
<reference evidence="1" key="1">
    <citation type="submission" date="2019-10" db="EMBL/GenBank/DDBJ databases">
        <authorList>
            <consortium name="DOE Joint Genome Institute"/>
            <person name="Kuo A."/>
            <person name="Miyauchi S."/>
            <person name="Kiss E."/>
            <person name="Drula E."/>
            <person name="Kohler A."/>
            <person name="Sanchez-Garcia M."/>
            <person name="Andreopoulos B."/>
            <person name="Barry K.W."/>
            <person name="Bonito G."/>
            <person name="Buee M."/>
            <person name="Carver A."/>
            <person name="Chen C."/>
            <person name="Cichocki N."/>
            <person name="Clum A."/>
            <person name="Culley D."/>
            <person name="Crous P.W."/>
            <person name="Fauchery L."/>
            <person name="Girlanda M."/>
            <person name="Hayes R."/>
            <person name="Keri Z."/>
            <person name="LaButti K."/>
            <person name="Lipzen A."/>
            <person name="Lombard V."/>
            <person name="Magnuson J."/>
            <person name="Maillard F."/>
            <person name="Morin E."/>
            <person name="Murat C."/>
            <person name="Nolan M."/>
            <person name="Ohm R."/>
            <person name="Pangilinan J."/>
            <person name="Pereira M."/>
            <person name="Perotto S."/>
            <person name="Peter M."/>
            <person name="Riley R."/>
            <person name="Sitrit Y."/>
            <person name="Stielow B."/>
            <person name="Szollosi G."/>
            <person name="Zifcakova L."/>
            <person name="Stursova M."/>
            <person name="Spatafora J.W."/>
            <person name="Tedersoo L."/>
            <person name="Vaario L.-M."/>
            <person name="Yamada A."/>
            <person name="Yan M."/>
            <person name="Wang P."/>
            <person name="Xu J."/>
            <person name="Bruns T."/>
            <person name="Baldrian P."/>
            <person name="Vilgalys R."/>
            <person name="Henrissat B."/>
            <person name="Grigoriev I.V."/>
            <person name="Hibbett D."/>
            <person name="Nagy L.G."/>
            <person name="Martin F.M."/>
        </authorList>
    </citation>
    <scope>NUCLEOTIDE SEQUENCE</scope>
    <source>
        <strain evidence="1">BED1</strain>
    </source>
</reference>
<comment type="caution">
    <text evidence="1">The sequence shown here is derived from an EMBL/GenBank/DDBJ whole genome shotgun (WGS) entry which is preliminary data.</text>
</comment>
<gene>
    <name evidence="1" type="ORF">L210DRAFT_3566571</name>
</gene>
<evidence type="ECO:0000313" key="1">
    <source>
        <dbReference type="EMBL" id="KAF8426113.1"/>
    </source>
</evidence>
<proteinExistence type="predicted"/>
<accession>A0AAD4G809</accession>
<dbReference type="Gene3D" id="6.10.250.1770">
    <property type="match status" value="1"/>
</dbReference>
<name>A0AAD4G809_BOLED</name>
<dbReference type="Proteomes" id="UP001194468">
    <property type="component" value="Unassembled WGS sequence"/>
</dbReference>
<dbReference type="AlphaFoldDB" id="A0AAD4G809"/>
<protein>
    <submittedName>
        <fullName evidence="1">Uncharacterized protein</fullName>
    </submittedName>
</protein>
<organism evidence="1 2">
    <name type="scientific">Boletus edulis BED1</name>
    <dbReference type="NCBI Taxonomy" id="1328754"/>
    <lineage>
        <taxon>Eukaryota</taxon>
        <taxon>Fungi</taxon>
        <taxon>Dikarya</taxon>
        <taxon>Basidiomycota</taxon>
        <taxon>Agaricomycotina</taxon>
        <taxon>Agaricomycetes</taxon>
        <taxon>Agaricomycetidae</taxon>
        <taxon>Boletales</taxon>
        <taxon>Boletineae</taxon>
        <taxon>Boletaceae</taxon>
        <taxon>Boletoideae</taxon>
        <taxon>Boletus</taxon>
    </lineage>
</organism>
<dbReference type="EMBL" id="WHUW01000090">
    <property type="protein sequence ID" value="KAF8426113.1"/>
    <property type="molecule type" value="Genomic_DNA"/>
</dbReference>